<reference evidence="1 2" key="1">
    <citation type="journal article" date="2024" name="BMC Genomics">
        <title>De novo assembly and annotation of Popillia japonica's genome with initial clues to its potential as an invasive pest.</title>
        <authorList>
            <person name="Cucini C."/>
            <person name="Boschi S."/>
            <person name="Funari R."/>
            <person name="Cardaioli E."/>
            <person name="Iannotti N."/>
            <person name="Marturano G."/>
            <person name="Paoli F."/>
            <person name="Bruttini M."/>
            <person name="Carapelli A."/>
            <person name="Frati F."/>
            <person name="Nardi F."/>
        </authorList>
    </citation>
    <scope>NUCLEOTIDE SEQUENCE [LARGE SCALE GENOMIC DNA]</scope>
    <source>
        <strain evidence="1">DMR45628</strain>
    </source>
</reference>
<dbReference type="EMBL" id="JASPKY010000425">
    <property type="protein sequence ID" value="KAK9700993.1"/>
    <property type="molecule type" value="Genomic_DNA"/>
</dbReference>
<keyword evidence="2" id="KW-1185">Reference proteome</keyword>
<proteinExistence type="predicted"/>
<dbReference type="Proteomes" id="UP001458880">
    <property type="component" value="Unassembled WGS sequence"/>
</dbReference>
<organism evidence="1 2">
    <name type="scientific">Popillia japonica</name>
    <name type="common">Japanese beetle</name>
    <dbReference type="NCBI Taxonomy" id="7064"/>
    <lineage>
        <taxon>Eukaryota</taxon>
        <taxon>Metazoa</taxon>
        <taxon>Ecdysozoa</taxon>
        <taxon>Arthropoda</taxon>
        <taxon>Hexapoda</taxon>
        <taxon>Insecta</taxon>
        <taxon>Pterygota</taxon>
        <taxon>Neoptera</taxon>
        <taxon>Endopterygota</taxon>
        <taxon>Coleoptera</taxon>
        <taxon>Polyphaga</taxon>
        <taxon>Scarabaeiformia</taxon>
        <taxon>Scarabaeidae</taxon>
        <taxon>Rutelinae</taxon>
        <taxon>Popillia</taxon>
    </lineage>
</organism>
<name>A0AAW1JDN3_POPJA</name>
<evidence type="ECO:0000313" key="2">
    <source>
        <dbReference type="Proteomes" id="UP001458880"/>
    </source>
</evidence>
<protein>
    <submittedName>
        <fullName evidence="1">Uncharacterized protein</fullName>
    </submittedName>
</protein>
<comment type="caution">
    <text evidence="1">The sequence shown here is derived from an EMBL/GenBank/DDBJ whole genome shotgun (WGS) entry which is preliminary data.</text>
</comment>
<dbReference type="AlphaFoldDB" id="A0AAW1JDN3"/>
<accession>A0AAW1JDN3</accession>
<evidence type="ECO:0000313" key="1">
    <source>
        <dbReference type="EMBL" id="KAK9700993.1"/>
    </source>
</evidence>
<sequence>MREDEFDSDDDLQLTEWLERNQQDNTFAQADFNEHVHFDDNLVKVELLSDDAIIAGVSNKNTDSEAEDDERGDRKLVLQGFLFVKYKKLVSYSWKHDFFLPTKCRARSTSKRNELLRESTTTTYDTPKYLVSSLSSIKL</sequence>
<gene>
    <name evidence="1" type="ORF">QE152_g30886</name>
</gene>